<accession>I7FLW1</accession>
<sequence length="55" mass="6509">MPSHHPSRSWRGCAMCKPHKRRGHGRATKDPVSVRRRVGLKRRYSRRTVSDRDEL</sequence>
<feature type="region of interest" description="Disordered" evidence="1">
    <location>
        <begin position="1"/>
        <end position="55"/>
    </location>
</feature>
<protein>
    <submittedName>
        <fullName evidence="2">Uncharacterized protein</fullName>
    </submittedName>
</protein>
<dbReference type="PATRIC" id="fig|246196.56.peg.3340"/>
<feature type="compositionally biased region" description="Basic residues" evidence="1">
    <location>
        <begin position="17"/>
        <end position="26"/>
    </location>
</feature>
<dbReference type="Proteomes" id="UP000006158">
    <property type="component" value="Chromosome"/>
</dbReference>
<gene>
    <name evidence="2" type="ordered locus">MSMEI_3250</name>
</gene>
<organism evidence="2 3">
    <name type="scientific">Mycolicibacterium smegmatis (strain ATCC 700084 / mc(2)155)</name>
    <name type="common">Mycobacterium smegmatis</name>
    <dbReference type="NCBI Taxonomy" id="246196"/>
    <lineage>
        <taxon>Bacteria</taxon>
        <taxon>Bacillati</taxon>
        <taxon>Actinomycetota</taxon>
        <taxon>Actinomycetes</taxon>
        <taxon>Mycobacteriales</taxon>
        <taxon>Mycobacteriaceae</taxon>
        <taxon>Mycolicibacterium</taxon>
    </lineage>
</organism>
<reference evidence="2 3" key="1">
    <citation type="journal article" date="2007" name="Genome Biol.">
        <title>Interrupted coding sequences in Mycobacterium smegmatis: authentic mutations or sequencing errors?</title>
        <authorList>
            <person name="Deshayes C."/>
            <person name="Perrodou E."/>
            <person name="Gallien S."/>
            <person name="Euphrasie D."/>
            <person name="Schaeffer C."/>
            <person name="Van-Dorsselaer A."/>
            <person name="Poch O."/>
            <person name="Lecompte O."/>
            <person name="Reyrat J.M."/>
        </authorList>
    </citation>
    <scope>NUCLEOTIDE SEQUENCE [LARGE SCALE GENOMIC DNA]</scope>
    <source>
        <strain evidence="3">ATCC 700084 / mc(2)155</strain>
    </source>
</reference>
<evidence type="ECO:0000256" key="1">
    <source>
        <dbReference type="SAM" id="MobiDB-lite"/>
    </source>
</evidence>
<dbReference type="EMBL" id="CP001663">
    <property type="protein sequence ID" value="AFP39713.1"/>
    <property type="molecule type" value="Genomic_DNA"/>
</dbReference>
<name>I7FLW1_MYCS2</name>
<feature type="compositionally biased region" description="Basic residues" evidence="1">
    <location>
        <begin position="34"/>
        <end position="46"/>
    </location>
</feature>
<reference evidence="2 3" key="2">
    <citation type="journal article" date="2009" name="Genome Res.">
        <title>Ortho-proteogenomics: multiple proteomes investigation through orthology and a new MS-based protocol.</title>
        <authorList>
            <person name="Gallien S."/>
            <person name="Perrodou E."/>
            <person name="Carapito C."/>
            <person name="Deshayes C."/>
            <person name="Reyrat J.M."/>
            <person name="Van Dorsselaer A."/>
            <person name="Poch O."/>
            <person name="Schaeffer C."/>
            <person name="Lecompte O."/>
        </authorList>
    </citation>
    <scope>NUCLEOTIDE SEQUENCE [LARGE SCALE GENOMIC DNA]</scope>
    <source>
        <strain evidence="3">ATCC 700084 / mc(2)155</strain>
    </source>
</reference>
<dbReference type="AlphaFoldDB" id="I7FLW1"/>
<proteinExistence type="predicted"/>
<evidence type="ECO:0000313" key="3">
    <source>
        <dbReference type="Proteomes" id="UP000006158"/>
    </source>
</evidence>
<dbReference type="KEGG" id="msg:MSMEI_3250"/>
<evidence type="ECO:0000313" key="2">
    <source>
        <dbReference type="EMBL" id="AFP39713.1"/>
    </source>
</evidence>